<feature type="non-terminal residue" evidence="11">
    <location>
        <position position="1"/>
    </location>
</feature>
<organism evidence="11 12">
    <name type="scientific">Balaenoptera physalus</name>
    <name type="common">Fin whale</name>
    <name type="synonym">Balaena physalus</name>
    <dbReference type="NCBI Taxonomy" id="9770"/>
    <lineage>
        <taxon>Eukaryota</taxon>
        <taxon>Metazoa</taxon>
        <taxon>Chordata</taxon>
        <taxon>Craniata</taxon>
        <taxon>Vertebrata</taxon>
        <taxon>Euteleostomi</taxon>
        <taxon>Mammalia</taxon>
        <taxon>Eutheria</taxon>
        <taxon>Laurasiatheria</taxon>
        <taxon>Artiodactyla</taxon>
        <taxon>Whippomorpha</taxon>
        <taxon>Cetacea</taxon>
        <taxon>Mysticeti</taxon>
        <taxon>Balaenopteridae</taxon>
        <taxon>Balaenoptera</taxon>
    </lineage>
</organism>
<evidence type="ECO:0000256" key="3">
    <source>
        <dbReference type="ARBA" id="ARBA00022553"/>
    </source>
</evidence>
<evidence type="ECO:0000313" key="12">
    <source>
        <dbReference type="Proteomes" id="UP000437017"/>
    </source>
</evidence>
<evidence type="ECO:0000256" key="5">
    <source>
        <dbReference type="ARBA" id="ARBA00023125"/>
    </source>
</evidence>
<dbReference type="Gene3D" id="1.10.10.10">
    <property type="entry name" value="Winged helix-like DNA-binding domain superfamily/Winged helix DNA-binding domain"/>
    <property type="match status" value="1"/>
</dbReference>
<evidence type="ECO:0000256" key="1">
    <source>
        <dbReference type="ARBA" id="ARBA00004123"/>
    </source>
</evidence>
<feature type="compositionally biased region" description="Pro residues" evidence="9">
    <location>
        <begin position="216"/>
        <end position="230"/>
    </location>
</feature>
<dbReference type="PROSITE" id="PS00346">
    <property type="entry name" value="ETS_DOMAIN_2"/>
    <property type="match status" value="1"/>
</dbReference>
<dbReference type="SUPFAM" id="SSF46785">
    <property type="entry name" value="Winged helix' DNA-binding domain"/>
    <property type="match status" value="1"/>
</dbReference>
<dbReference type="InterPro" id="IPR036388">
    <property type="entry name" value="WH-like_DNA-bd_sf"/>
</dbReference>
<evidence type="ECO:0000256" key="6">
    <source>
        <dbReference type="ARBA" id="ARBA00023163"/>
    </source>
</evidence>
<evidence type="ECO:0000256" key="9">
    <source>
        <dbReference type="SAM" id="MobiDB-lite"/>
    </source>
</evidence>
<feature type="domain" description="ETS" evidence="10">
    <location>
        <begin position="413"/>
        <end position="493"/>
    </location>
</feature>
<gene>
    <name evidence="11" type="ORF">E2I00_000946</name>
</gene>
<reference evidence="11 12" key="1">
    <citation type="journal article" date="2019" name="PLoS ONE">
        <title>Genomic analyses reveal an absence of contemporary introgressive admixture between fin whales and blue whales, despite known hybrids.</title>
        <authorList>
            <person name="Westbury M.V."/>
            <person name="Petersen B."/>
            <person name="Lorenzen E.D."/>
        </authorList>
    </citation>
    <scope>NUCLEOTIDE SEQUENCE [LARGE SCALE GENOMIC DNA]</scope>
    <source>
        <strain evidence="11">FinWhale-01</strain>
    </source>
</reference>
<keyword evidence="6" id="KW-0804">Transcription</keyword>
<dbReference type="PROSITE" id="PS50061">
    <property type="entry name" value="ETS_DOMAIN_3"/>
    <property type="match status" value="1"/>
</dbReference>
<comment type="caution">
    <text evidence="11">The sequence shown here is derived from an EMBL/GenBank/DDBJ whole genome shotgun (WGS) entry which is preliminary data.</text>
</comment>
<dbReference type="FunFam" id="1.10.10.10:FF:000121">
    <property type="entry name" value="ETS translocation variant 5"/>
    <property type="match status" value="1"/>
</dbReference>
<evidence type="ECO:0000256" key="2">
    <source>
        <dbReference type="ARBA" id="ARBA00005562"/>
    </source>
</evidence>
<dbReference type="GO" id="GO:0000981">
    <property type="term" value="F:DNA-binding transcription factor activity, RNA polymerase II-specific"/>
    <property type="evidence" value="ECO:0007669"/>
    <property type="project" value="TreeGrafter"/>
</dbReference>
<keyword evidence="5 8" id="KW-0238">DNA-binding</keyword>
<dbReference type="InterPro" id="IPR036390">
    <property type="entry name" value="WH_DNA-bd_sf"/>
</dbReference>
<dbReference type="AlphaFoldDB" id="A0A6A1Q6K2"/>
<dbReference type="PRINTS" id="PR00454">
    <property type="entry name" value="ETSDOMAIN"/>
</dbReference>
<dbReference type="PANTHER" id="PTHR11849">
    <property type="entry name" value="ETS"/>
    <property type="match status" value="1"/>
</dbReference>
<dbReference type="OrthoDB" id="10067219at2759"/>
<sequence>DYGSGILRSVSAMTVYIHTTFVHECCERLWRHGLATWPHSLMDMPKVNLPCTNHVWNVQSTSKHKATALYAINLGKVIGTICERIGYESLPFVAGIFKGLRAARKQTQHQRSLVKTDLANVKLVLHAPPPAKIKRELHSPSSELSSCSHEQALGANYGEKCLYNYCAYDRKPPSGFKPLTPPTTPLSPTHQNSLFPPPQATLPTSAHAPAAGPVPGVGPTPSPHSLPEPGPQQQTFAVPRPPHQPLQMPKMMPESQYPSEQRFQRQLSEPCHPFPPQSGVPGDNRPNYHRQMSEPIVPAPPPPPQGFKQEYHDPLYEHGVPGMPGPPAHGFQSPMGIKQEPRDYCVDSEVPNCQSSYMRGGYFSSSHEGFSYEKDPRLYFDDTCVVPERLEGKVKQEPTTYREGPPYQRRGSLQLWQFLVTLLDDPANAHFIAWTGRGMEFKLIEPEEVARRWGIQKNRPAMNYDKLSRSLRYYYEKGIMQKVAGERYVYKFVCDPDALFSMAFPDNQRPFLKAESECHLSEEDTLPLTHFEDNPAYLLDVDRCSSLPYAEGFAY</sequence>
<dbReference type="GO" id="GO:0005634">
    <property type="term" value="C:nucleus"/>
    <property type="evidence" value="ECO:0007669"/>
    <property type="project" value="UniProtKB-SubCell"/>
</dbReference>
<proteinExistence type="inferred from homology"/>
<evidence type="ECO:0000256" key="4">
    <source>
        <dbReference type="ARBA" id="ARBA00023015"/>
    </source>
</evidence>
<keyword evidence="3" id="KW-0597">Phosphoprotein</keyword>
<dbReference type="InterPro" id="IPR046328">
    <property type="entry name" value="ETS_fam"/>
</dbReference>
<dbReference type="GO" id="GO:0045893">
    <property type="term" value="P:positive regulation of DNA-templated transcription"/>
    <property type="evidence" value="ECO:0007669"/>
    <property type="project" value="UniProtKB-ARBA"/>
</dbReference>
<keyword evidence="7 8" id="KW-0539">Nucleus</keyword>
<evidence type="ECO:0000313" key="11">
    <source>
        <dbReference type="EMBL" id="KAB0403310.1"/>
    </source>
</evidence>
<evidence type="ECO:0000256" key="8">
    <source>
        <dbReference type="RuleBase" id="RU004019"/>
    </source>
</evidence>
<dbReference type="PROSITE" id="PS00345">
    <property type="entry name" value="ETS_DOMAIN_1"/>
    <property type="match status" value="1"/>
</dbReference>
<dbReference type="Pfam" id="PF04621">
    <property type="entry name" value="ETS_PEA3_N"/>
    <property type="match status" value="1"/>
</dbReference>
<comment type="similarity">
    <text evidence="2 8">Belongs to the ETS family.</text>
</comment>
<evidence type="ECO:0000259" key="10">
    <source>
        <dbReference type="PROSITE" id="PS50061"/>
    </source>
</evidence>
<accession>A0A6A1Q6K2</accession>
<dbReference type="SMART" id="SM00413">
    <property type="entry name" value="ETS"/>
    <property type="match status" value="1"/>
</dbReference>
<dbReference type="Proteomes" id="UP000437017">
    <property type="component" value="Unassembled WGS sequence"/>
</dbReference>
<comment type="subcellular location">
    <subcellularLocation>
        <location evidence="1 8">Nucleus</location>
    </subcellularLocation>
</comment>
<dbReference type="PANTHER" id="PTHR11849:SF160">
    <property type="entry name" value="ETS TRANSLOCATION VARIANT 5"/>
    <property type="match status" value="1"/>
</dbReference>
<dbReference type="InterPro" id="IPR006715">
    <property type="entry name" value="ETS_PEA3_N"/>
</dbReference>
<feature type="region of interest" description="Disordered" evidence="9">
    <location>
        <begin position="176"/>
        <end position="261"/>
    </location>
</feature>
<keyword evidence="12" id="KW-1185">Reference proteome</keyword>
<keyword evidence="4" id="KW-0805">Transcription regulation</keyword>
<dbReference type="InterPro" id="IPR000418">
    <property type="entry name" value="Ets_dom"/>
</dbReference>
<feature type="compositionally biased region" description="Low complexity" evidence="9">
    <location>
        <begin position="205"/>
        <end position="215"/>
    </location>
</feature>
<dbReference type="Pfam" id="PF00178">
    <property type="entry name" value="Ets"/>
    <property type="match status" value="1"/>
</dbReference>
<evidence type="ECO:0000256" key="7">
    <source>
        <dbReference type="ARBA" id="ARBA00023242"/>
    </source>
</evidence>
<dbReference type="GO" id="GO:0043565">
    <property type="term" value="F:sequence-specific DNA binding"/>
    <property type="evidence" value="ECO:0007669"/>
    <property type="project" value="InterPro"/>
</dbReference>
<name>A0A6A1Q6K2_BALPH</name>
<dbReference type="GO" id="GO:0030154">
    <property type="term" value="P:cell differentiation"/>
    <property type="evidence" value="ECO:0007669"/>
    <property type="project" value="TreeGrafter"/>
</dbReference>
<dbReference type="EMBL" id="SGJD01000830">
    <property type="protein sequence ID" value="KAB0403310.1"/>
    <property type="molecule type" value="Genomic_DNA"/>
</dbReference>
<protein>
    <recommendedName>
        <fullName evidence="10">ETS domain-containing protein</fullName>
    </recommendedName>
</protein>